<dbReference type="Proteomes" id="UP000292027">
    <property type="component" value="Unassembled WGS sequence"/>
</dbReference>
<dbReference type="OrthoDB" id="5143202at2"/>
<dbReference type="Pfam" id="PF13338">
    <property type="entry name" value="AbiEi_4"/>
    <property type="match status" value="1"/>
</dbReference>
<evidence type="ECO:0000313" key="2">
    <source>
        <dbReference type="EMBL" id="RZU13673.1"/>
    </source>
</evidence>
<dbReference type="InterPro" id="IPR011335">
    <property type="entry name" value="Restrct_endonuc-II-like"/>
</dbReference>
<proteinExistence type="predicted"/>
<keyword evidence="3" id="KW-1185">Reference proteome</keyword>
<sequence length="315" mass="34844">MNLKLRLIAERQGGVFSRTQALECGYTPRQIVLRLGNGRWEQLRRGQYAETLDVTGLPAWEQQRTGHVRAIHAVMNSLRQGSVVVSHQSALALHGLPLWGLDLTRVHITRVDGRAGGLIAGVQHHLGRLEPPDLTQVDDRPSTTVPRALVEAACTTSFEAAVVSADVVLREGLVEADELQRLLSVIEFWPGSPIARAALQFADPLSESVGESRLRVLMHQAGLPDPVLQAELFDSDGLVGRVDFYFPQYRTVVEFDGLLKYSGGSSAVLVREKHREDRLRALGLEVVRFVWADFNRPAYVGLTIRQAFTRAHPAA</sequence>
<organism evidence="2 3">
    <name type="scientific">Kribbella rubisoli</name>
    <dbReference type="NCBI Taxonomy" id="3075929"/>
    <lineage>
        <taxon>Bacteria</taxon>
        <taxon>Bacillati</taxon>
        <taxon>Actinomycetota</taxon>
        <taxon>Actinomycetes</taxon>
        <taxon>Propionibacteriales</taxon>
        <taxon>Kribbellaceae</taxon>
        <taxon>Kribbella</taxon>
    </lineage>
</organism>
<protein>
    <submittedName>
        <fullName evidence="2">AbiEi antitoxin of type IV toxin-antitoxin system</fullName>
    </submittedName>
</protein>
<dbReference type="RefSeq" id="WP_130445908.1">
    <property type="nucleotide sequence ID" value="NZ_SHKR01000013.1"/>
</dbReference>
<comment type="caution">
    <text evidence="2">The sequence shown here is derived from an EMBL/GenBank/DDBJ whole genome shotgun (WGS) entry which is preliminary data.</text>
</comment>
<feature type="domain" description="AbiEi antitoxin N-terminal" evidence="1">
    <location>
        <begin position="5"/>
        <end position="50"/>
    </location>
</feature>
<name>A0A4Q7WUJ3_9ACTN</name>
<evidence type="ECO:0000313" key="3">
    <source>
        <dbReference type="Proteomes" id="UP000292027"/>
    </source>
</evidence>
<gene>
    <name evidence="2" type="ORF">EV645_4525</name>
</gene>
<accession>A0A4Q7WUJ3</accession>
<dbReference type="SUPFAM" id="SSF52980">
    <property type="entry name" value="Restriction endonuclease-like"/>
    <property type="match status" value="1"/>
</dbReference>
<evidence type="ECO:0000259" key="1">
    <source>
        <dbReference type="Pfam" id="PF13338"/>
    </source>
</evidence>
<reference evidence="2 3" key="1">
    <citation type="journal article" date="2015" name="Stand. Genomic Sci.">
        <title>Genomic Encyclopedia of Bacterial and Archaeal Type Strains, Phase III: the genomes of soil and plant-associated and newly described type strains.</title>
        <authorList>
            <person name="Whitman W.B."/>
            <person name="Woyke T."/>
            <person name="Klenk H.P."/>
            <person name="Zhou Y."/>
            <person name="Lilburn T.G."/>
            <person name="Beck B.J."/>
            <person name="De Vos P."/>
            <person name="Vandamme P."/>
            <person name="Eisen J.A."/>
            <person name="Garrity G."/>
            <person name="Hugenholtz P."/>
            <person name="Kyrpides N.C."/>
        </authorList>
    </citation>
    <scope>NUCLEOTIDE SEQUENCE [LARGE SCALE GENOMIC DNA]</scope>
    <source>
        <strain evidence="2 3">VKM Ac-2540</strain>
    </source>
</reference>
<dbReference type="AlphaFoldDB" id="A0A4Q7WUJ3"/>
<dbReference type="InterPro" id="IPR025159">
    <property type="entry name" value="AbiEi_N"/>
</dbReference>
<dbReference type="EMBL" id="SHKR01000013">
    <property type="protein sequence ID" value="RZU13673.1"/>
    <property type="molecule type" value="Genomic_DNA"/>
</dbReference>